<accession>A0A914RUU3</accession>
<organism evidence="2 3">
    <name type="scientific">Parascaris equorum</name>
    <name type="common">Equine roundworm</name>
    <dbReference type="NCBI Taxonomy" id="6256"/>
    <lineage>
        <taxon>Eukaryota</taxon>
        <taxon>Metazoa</taxon>
        <taxon>Ecdysozoa</taxon>
        <taxon>Nematoda</taxon>
        <taxon>Chromadorea</taxon>
        <taxon>Rhabditida</taxon>
        <taxon>Spirurina</taxon>
        <taxon>Ascaridomorpha</taxon>
        <taxon>Ascaridoidea</taxon>
        <taxon>Ascarididae</taxon>
        <taxon>Parascaris</taxon>
    </lineage>
</organism>
<dbReference type="AlphaFoldDB" id="A0A914RUU3"/>
<evidence type="ECO:0000313" key="3">
    <source>
        <dbReference type="WBParaSite" id="PEQ_0000861901-mRNA-1"/>
    </source>
</evidence>
<keyword evidence="1" id="KW-0732">Signal</keyword>
<sequence>MNTGAAHLVFFALALTATFALTFGEPDGRSMKIYFVLISI</sequence>
<evidence type="ECO:0000256" key="1">
    <source>
        <dbReference type="SAM" id="SignalP"/>
    </source>
</evidence>
<dbReference type="WBParaSite" id="PEQ_0000861901-mRNA-1">
    <property type="protein sequence ID" value="PEQ_0000861901-mRNA-1"/>
    <property type="gene ID" value="PEQ_0000861901"/>
</dbReference>
<feature type="signal peptide" evidence="1">
    <location>
        <begin position="1"/>
        <end position="24"/>
    </location>
</feature>
<proteinExistence type="predicted"/>
<evidence type="ECO:0000313" key="2">
    <source>
        <dbReference type="Proteomes" id="UP000887564"/>
    </source>
</evidence>
<reference evidence="3" key="1">
    <citation type="submission" date="2022-11" db="UniProtKB">
        <authorList>
            <consortium name="WormBaseParasite"/>
        </authorList>
    </citation>
    <scope>IDENTIFICATION</scope>
</reference>
<keyword evidence="2" id="KW-1185">Reference proteome</keyword>
<protein>
    <submittedName>
        <fullName evidence="3">Uncharacterized protein</fullName>
    </submittedName>
</protein>
<feature type="chain" id="PRO_5036975463" evidence="1">
    <location>
        <begin position="25"/>
        <end position="40"/>
    </location>
</feature>
<name>A0A914RUU3_PAREQ</name>
<dbReference type="Proteomes" id="UP000887564">
    <property type="component" value="Unplaced"/>
</dbReference>